<dbReference type="PANTHER" id="PTHR32278:SF135">
    <property type="entry name" value="F-BOX PROTEIN PP2-B12"/>
    <property type="match status" value="1"/>
</dbReference>
<evidence type="ECO:0000313" key="1">
    <source>
        <dbReference type="EMBL" id="GJT89805.1"/>
    </source>
</evidence>
<dbReference type="InterPro" id="IPR025886">
    <property type="entry name" value="PP2-like"/>
</dbReference>
<sequence>MNSSKREKDDAFEIISNLTIWVVFIHPIKYFPQQVFRPFRHARNLVAHFGARFLFLVRLGPSMSRLRIKFLAWLFINEKEQHVERIYFEACLYLVENKSSSLKHLSDDIVNSRFPKGRCYEYCSEFKALVRGQYLTPQIPYTVELPVFEEYQHIVEDASQSLFYTSLPELKQILRIGIHLKDYKTWFSLNKKGQHCEMILMKDCLIPNQDFTSPHKHASRFPTGFYQPNNNKGFKTHVKTQLLSPSITYTVNLVFKGSNDRYGYVGLKYRLSGEPTTSTVYLGNRREEPYMYMAELYQFTSDGTTVDLEIDFDDNHGTTIDGVEGILFQPLEIVEYQVSKDDKVENNQTISDSDSESDTFWEQKFPNYYEEILNLSKESLMWTTKKELYSILRRGFLINNGQEECLILSARATWVIDNKNSACKFTHGTRFGEVLEITAGYKFKMNIEVKSEVSPDTTYAAYFVYKLPNQFKFEAPLYVWEKHVSFDPDSYIYLVSPPHTPLIRPNFDENTYNPLNRYKGNGIPQQRTDGWMEVKVWEFQTTTETVSMRFHFEHSDRKNLKGLMVEGIELRPI</sequence>
<name>A0ABQ5HR82_9ASTR</name>
<evidence type="ECO:0000313" key="2">
    <source>
        <dbReference type="Proteomes" id="UP001151760"/>
    </source>
</evidence>
<accession>A0ABQ5HR82</accession>
<reference evidence="1" key="2">
    <citation type="submission" date="2022-01" db="EMBL/GenBank/DDBJ databases">
        <authorList>
            <person name="Yamashiro T."/>
            <person name="Shiraishi A."/>
            <person name="Satake H."/>
            <person name="Nakayama K."/>
        </authorList>
    </citation>
    <scope>NUCLEOTIDE SEQUENCE</scope>
</reference>
<gene>
    <name evidence="1" type="ORF">Tco_1078650</name>
</gene>
<comment type="caution">
    <text evidence="1">The sequence shown here is derived from an EMBL/GenBank/DDBJ whole genome shotgun (WGS) entry which is preliminary data.</text>
</comment>
<dbReference type="Proteomes" id="UP001151760">
    <property type="component" value="Unassembled WGS sequence"/>
</dbReference>
<dbReference type="Pfam" id="PF14299">
    <property type="entry name" value="PP2"/>
    <property type="match status" value="1"/>
</dbReference>
<reference evidence="1" key="1">
    <citation type="journal article" date="2022" name="Int. J. Mol. Sci.">
        <title>Draft Genome of Tanacetum Coccineum: Genomic Comparison of Closely Related Tanacetum-Family Plants.</title>
        <authorList>
            <person name="Yamashiro T."/>
            <person name="Shiraishi A."/>
            <person name="Nakayama K."/>
            <person name="Satake H."/>
        </authorList>
    </citation>
    <scope>NUCLEOTIDE SEQUENCE</scope>
</reference>
<keyword evidence="2" id="KW-1185">Reference proteome</keyword>
<protein>
    <submittedName>
        <fullName evidence="1">Kinase-like domain, phloem protein 2-like protein</fullName>
    </submittedName>
</protein>
<dbReference type="EMBL" id="BQNB010019862">
    <property type="protein sequence ID" value="GJT89805.1"/>
    <property type="molecule type" value="Genomic_DNA"/>
</dbReference>
<proteinExistence type="predicted"/>
<dbReference type="PANTHER" id="PTHR32278">
    <property type="entry name" value="F-BOX DOMAIN-CONTAINING PROTEIN"/>
    <property type="match status" value="1"/>
</dbReference>
<organism evidence="1 2">
    <name type="scientific">Tanacetum coccineum</name>
    <dbReference type="NCBI Taxonomy" id="301880"/>
    <lineage>
        <taxon>Eukaryota</taxon>
        <taxon>Viridiplantae</taxon>
        <taxon>Streptophyta</taxon>
        <taxon>Embryophyta</taxon>
        <taxon>Tracheophyta</taxon>
        <taxon>Spermatophyta</taxon>
        <taxon>Magnoliopsida</taxon>
        <taxon>eudicotyledons</taxon>
        <taxon>Gunneridae</taxon>
        <taxon>Pentapetalae</taxon>
        <taxon>asterids</taxon>
        <taxon>campanulids</taxon>
        <taxon>Asterales</taxon>
        <taxon>Asteraceae</taxon>
        <taxon>Asteroideae</taxon>
        <taxon>Anthemideae</taxon>
        <taxon>Anthemidinae</taxon>
        <taxon>Tanacetum</taxon>
    </lineage>
</organism>